<sequence>MSKHLTAARAAGIVAERGFPPYPVLGKRRHFSRLAREHGKQELKQPLSPCRARFHSRRPPPRRWATVQHTD</sequence>
<dbReference type="HOGENOM" id="CLU_2731205_0_0_4"/>
<reference evidence="2 3" key="1">
    <citation type="journal article" date="2005" name="Arch. Microbiol.">
        <title>The genome sequence of an anaerobic aromatic-degrading denitrifying bacterium, strain EbN1.</title>
        <authorList>
            <person name="Rabus R."/>
            <person name="Kube M."/>
            <person name="Heider J."/>
            <person name="Beck A."/>
            <person name="Heitmann K."/>
            <person name="Widdel F."/>
            <person name="Reinhardt R."/>
        </authorList>
    </citation>
    <scope>NUCLEOTIDE SEQUENCE [LARGE SCALE GENOMIC DNA]</scope>
    <source>
        <strain evidence="2 3">EbN1</strain>
    </source>
</reference>
<evidence type="ECO:0000313" key="2">
    <source>
        <dbReference type="EMBL" id="CAI08891.1"/>
    </source>
</evidence>
<accession>Q5P1C3</accession>
<feature type="region of interest" description="Disordered" evidence="1">
    <location>
        <begin position="51"/>
        <end position="71"/>
    </location>
</feature>
<dbReference type="AlphaFoldDB" id="Q5P1C3"/>
<name>Q5P1C3_AROAE</name>
<dbReference type="Proteomes" id="UP000006552">
    <property type="component" value="Chromosome"/>
</dbReference>
<keyword evidence="3" id="KW-1185">Reference proteome</keyword>
<protein>
    <submittedName>
        <fullName evidence="2">Uncharacterized protein</fullName>
    </submittedName>
</protein>
<gene>
    <name evidence="2" type="ORF">ebA4867</name>
</gene>
<proteinExistence type="predicted"/>
<dbReference type="EMBL" id="CR555306">
    <property type="protein sequence ID" value="CAI08891.1"/>
    <property type="molecule type" value="Genomic_DNA"/>
</dbReference>
<dbReference type="KEGG" id="eba:ebA4867"/>
<evidence type="ECO:0000256" key="1">
    <source>
        <dbReference type="SAM" id="MobiDB-lite"/>
    </source>
</evidence>
<organism evidence="2 3">
    <name type="scientific">Aromatoleum aromaticum (strain DSM 19018 / LMG 30748 / EbN1)</name>
    <name type="common">Azoarcus sp. (strain EbN1)</name>
    <dbReference type="NCBI Taxonomy" id="76114"/>
    <lineage>
        <taxon>Bacteria</taxon>
        <taxon>Pseudomonadati</taxon>
        <taxon>Pseudomonadota</taxon>
        <taxon>Betaproteobacteria</taxon>
        <taxon>Rhodocyclales</taxon>
        <taxon>Rhodocyclaceae</taxon>
        <taxon>Aromatoleum</taxon>
    </lineage>
</organism>
<feature type="compositionally biased region" description="Basic residues" evidence="1">
    <location>
        <begin position="52"/>
        <end position="61"/>
    </location>
</feature>
<evidence type="ECO:0000313" key="3">
    <source>
        <dbReference type="Proteomes" id="UP000006552"/>
    </source>
</evidence>
<dbReference type="STRING" id="76114.ebA4867"/>